<dbReference type="InterPro" id="IPR014729">
    <property type="entry name" value="Rossmann-like_a/b/a_fold"/>
</dbReference>
<organism evidence="1 2">
    <name type="scientific">Popillia japonica</name>
    <name type="common">Japanese beetle</name>
    <dbReference type="NCBI Taxonomy" id="7064"/>
    <lineage>
        <taxon>Eukaryota</taxon>
        <taxon>Metazoa</taxon>
        <taxon>Ecdysozoa</taxon>
        <taxon>Arthropoda</taxon>
        <taxon>Hexapoda</taxon>
        <taxon>Insecta</taxon>
        <taxon>Pterygota</taxon>
        <taxon>Neoptera</taxon>
        <taxon>Endopterygota</taxon>
        <taxon>Coleoptera</taxon>
        <taxon>Polyphaga</taxon>
        <taxon>Scarabaeiformia</taxon>
        <taxon>Scarabaeidae</taxon>
        <taxon>Rutelinae</taxon>
        <taxon>Popillia</taxon>
    </lineage>
</organism>
<reference evidence="1 2" key="1">
    <citation type="journal article" date="2024" name="BMC Genomics">
        <title>De novo assembly and annotation of Popillia japonica's genome with initial clues to its potential as an invasive pest.</title>
        <authorList>
            <person name="Cucini C."/>
            <person name="Boschi S."/>
            <person name="Funari R."/>
            <person name="Cardaioli E."/>
            <person name="Iannotti N."/>
            <person name="Marturano G."/>
            <person name="Paoli F."/>
            <person name="Bruttini M."/>
            <person name="Carapelli A."/>
            <person name="Frati F."/>
            <person name="Nardi F."/>
        </authorList>
    </citation>
    <scope>NUCLEOTIDE SEQUENCE [LARGE SCALE GENOMIC DNA]</scope>
    <source>
        <strain evidence="1">DMR45628</strain>
    </source>
</reference>
<protein>
    <submittedName>
        <fullName evidence="1">Uncharacterized protein</fullName>
    </submittedName>
</protein>
<dbReference type="AlphaFoldDB" id="A0AAW1HSH0"/>
<accession>A0AAW1HSH0</accession>
<name>A0AAW1HSH0_POPJA</name>
<proteinExistence type="predicted"/>
<dbReference type="Proteomes" id="UP001458880">
    <property type="component" value="Unassembled WGS sequence"/>
</dbReference>
<dbReference type="SUPFAM" id="SSF52402">
    <property type="entry name" value="Adenine nucleotide alpha hydrolases-like"/>
    <property type="match status" value="1"/>
</dbReference>
<sequence length="222" mass="26033">MACYLMKNEIDEIIYTHVADQHEDSLRFLHDCEKLLEREIKVIQSQDYKGVDDVIERVRYINGPGGAACTRLLKKQVRKDWEKENPGFHAYIWGYDIDEKHRADLIEKTLSDYEHRFPLIENHLTKADCHGAADKMGLKRPVMYDMGYPNNNCIGCVKGGMGYWNKIREDFPEVFTRREKQEREIGRSCIKGVYLDELEPGRGRMDMEVMEDCSIMCQMVVR</sequence>
<keyword evidence="2" id="KW-1185">Reference proteome</keyword>
<dbReference type="Gene3D" id="3.40.50.620">
    <property type="entry name" value="HUPs"/>
    <property type="match status" value="1"/>
</dbReference>
<evidence type="ECO:0000313" key="2">
    <source>
        <dbReference type="Proteomes" id="UP001458880"/>
    </source>
</evidence>
<comment type="caution">
    <text evidence="1">The sequence shown here is derived from an EMBL/GenBank/DDBJ whole genome shotgun (WGS) entry which is preliminary data.</text>
</comment>
<dbReference type="EMBL" id="JASPKY010001015">
    <property type="protein sequence ID" value="KAK9679522.1"/>
    <property type="molecule type" value="Genomic_DNA"/>
</dbReference>
<gene>
    <name evidence="1" type="ORF">QE152_g39958</name>
</gene>
<evidence type="ECO:0000313" key="1">
    <source>
        <dbReference type="EMBL" id="KAK9679522.1"/>
    </source>
</evidence>